<protein>
    <recommendedName>
        <fullName evidence="4">Lipoprotein</fullName>
    </recommendedName>
</protein>
<keyword evidence="3" id="KW-1185">Reference proteome</keyword>
<evidence type="ECO:0008006" key="4">
    <source>
        <dbReference type="Google" id="ProtNLM"/>
    </source>
</evidence>
<dbReference type="PROSITE" id="PS51257">
    <property type="entry name" value="PROKAR_LIPOPROTEIN"/>
    <property type="match status" value="1"/>
</dbReference>
<reference evidence="3" key="1">
    <citation type="journal article" date="2019" name="Int. J. Syst. Evol. Microbiol.">
        <title>The Global Catalogue of Microorganisms (GCM) 10K type strain sequencing project: providing services to taxonomists for standard genome sequencing and annotation.</title>
        <authorList>
            <consortium name="The Broad Institute Genomics Platform"/>
            <consortium name="The Broad Institute Genome Sequencing Center for Infectious Disease"/>
            <person name="Wu L."/>
            <person name="Ma J."/>
        </authorList>
    </citation>
    <scope>NUCLEOTIDE SEQUENCE [LARGE SCALE GENOMIC DNA]</scope>
    <source>
        <strain evidence="3">CGMCC 4.1641</strain>
    </source>
</reference>
<dbReference type="EMBL" id="JBHSED010000013">
    <property type="protein sequence ID" value="MFC4303369.1"/>
    <property type="molecule type" value="Genomic_DNA"/>
</dbReference>
<feature type="signal peptide" evidence="1">
    <location>
        <begin position="1"/>
        <end position="22"/>
    </location>
</feature>
<accession>A0ABV8SA37</accession>
<evidence type="ECO:0000313" key="2">
    <source>
        <dbReference type="EMBL" id="MFC4303369.1"/>
    </source>
</evidence>
<proteinExistence type="predicted"/>
<evidence type="ECO:0000313" key="3">
    <source>
        <dbReference type="Proteomes" id="UP001595755"/>
    </source>
</evidence>
<dbReference type="Proteomes" id="UP001595755">
    <property type="component" value="Unassembled WGS sequence"/>
</dbReference>
<name>A0ABV8SA37_9BACL</name>
<organism evidence="2 3">
    <name type="scientific">Cohnella boryungensis</name>
    <dbReference type="NCBI Taxonomy" id="768479"/>
    <lineage>
        <taxon>Bacteria</taxon>
        <taxon>Bacillati</taxon>
        <taxon>Bacillota</taxon>
        <taxon>Bacilli</taxon>
        <taxon>Bacillales</taxon>
        <taxon>Paenibacillaceae</taxon>
        <taxon>Cohnella</taxon>
    </lineage>
</organism>
<keyword evidence="1" id="KW-0732">Signal</keyword>
<evidence type="ECO:0000256" key="1">
    <source>
        <dbReference type="SAM" id="SignalP"/>
    </source>
</evidence>
<feature type="chain" id="PRO_5045691834" description="Lipoprotein" evidence="1">
    <location>
        <begin position="23"/>
        <end position="142"/>
    </location>
</feature>
<gene>
    <name evidence="2" type="ORF">ACFO1S_07885</name>
</gene>
<sequence>MRKRLRLLALTALAAFVLSGCASSPSSNPAPTKAKLVIQISKTEPDGTTYQRYKTIEDASVVAEIRSVLIKADESRSSASMSRASDRKLEIMNAGPTVASEIQVYGIWFSPEGKLIEVVMESGQGGYIQLNPDDSKKIRSIL</sequence>
<dbReference type="RefSeq" id="WP_204602905.1">
    <property type="nucleotide sequence ID" value="NZ_JBHSED010000013.1"/>
</dbReference>
<comment type="caution">
    <text evidence="2">The sequence shown here is derived from an EMBL/GenBank/DDBJ whole genome shotgun (WGS) entry which is preliminary data.</text>
</comment>